<gene>
    <name evidence="1" type="ORF">CEXT_247071</name>
</gene>
<proteinExistence type="predicted"/>
<dbReference type="EMBL" id="BPLR01016164">
    <property type="protein sequence ID" value="GIY81778.1"/>
    <property type="molecule type" value="Genomic_DNA"/>
</dbReference>
<sequence>MERSLDVELCKQCLQNILEFTLLFSVFGEFSPPYPQSIVTKSLCLKPLPFAVTGVRVGGMMFVKIALNSLFRAFEWCSQKCTIQGSMG</sequence>
<comment type="caution">
    <text evidence="1">The sequence shown here is derived from an EMBL/GenBank/DDBJ whole genome shotgun (WGS) entry which is preliminary data.</text>
</comment>
<reference evidence="1 2" key="1">
    <citation type="submission" date="2021-06" db="EMBL/GenBank/DDBJ databases">
        <title>Caerostris extrusa draft genome.</title>
        <authorList>
            <person name="Kono N."/>
            <person name="Arakawa K."/>
        </authorList>
    </citation>
    <scope>NUCLEOTIDE SEQUENCE [LARGE SCALE GENOMIC DNA]</scope>
</reference>
<name>A0AAV4WHM7_CAEEX</name>
<accession>A0AAV4WHM7</accession>
<protein>
    <submittedName>
        <fullName evidence="1">Uncharacterized protein</fullName>
    </submittedName>
</protein>
<keyword evidence="2" id="KW-1185">Reference proteome</keyword>
<evidence type="ECO:0000313" key="2">
    <source>
        <dbReference type="Proteomes" id="UP001054945"/>
    </source>
</evidence>
<organism evidence="1 2">
    <name type="scientific">Caerostris extrusa</name>
    <name type="common">Bark spider</name>
    <name type="synonym">Caerostris bankana</name>
    <dbReference type="NCBI Taxonomy" id="172846"/>
    <lineage>
        <taxon>Eukaryota</taxon>
        <taxon>Metazoa</taxon>
        <taxon>Ecdysozoa</taxon>
        <taxon>Arthropoda</taxon>
        <taxon>Chelicerata</taxon>
        <taxon>Arachnida</taxon>
        <taxon>Araneae</taxon>
        <taxon>Araneomorphae</taxon>
        <taxon>Entelegynae</taxon>
        <taxon>Araneoidea</taxon>
        <taxon>Araneidae</taxon>
        <taxon>Caerostris</taxon>
    </lineage>
</organism>
<evidence type="ECO:0000313" key="1">
    <source>
        <dbReference type="EMBL" id="GIY81778.1"/>
    </source>
</evidence>
<dbReference type="AlphaFoldDB" id="A0AAV4WHM7"/>
<dbReference type="Proteomes" id="UP001054945">
    <property type="component" value="Unassembled WGS sequence"/>
</dbReference>